<sequence length="163" mass="18378">MAIVVLCAGTLCLGLASAFLLYEITQQEQYYAKELYPVQQRLEQRNDRIERAKLKADRIRAGLTSRIAWPALLVCLADTKPPDVAVQGLTADKDKLCLHLTSTKIASVQTWLRQLKKTEYFSQVHIGNVQKKEKARLEMQLYLGFGNADDTNGKTETASIHKK</sequence>
<comment type="caution">
    <text evidence="1">The sequence shown here is derived from an EMBL/GenBank/DDBJ whole genome shotgun (WGS) entry which is preliminary data.</text>
</comment>
<keyword evidence="2" id="KW-1185">Reference proteome</keyword>
<accession>A0ABR6VG62</accession>
<organism evidence="1 2">
    <name type="scientific">Megasphaera hominis</name>
    <dbReference type="NCBI Taxonomy" id="159836"/>
    <lineage>
        <taxon>Bacteria</taxon>
        <taxon>Bacillati</taxon>
        <taxon>Bacillota</taxon>
        <taxon>Negativicutes</taxon>
        <taxon>Veillonellales</taxon>
        <taxon>Veillonellaceae</taxon>
        <taxon>Megasphaera</taxon>
    </lineage>
</organism>
<dbReference type="Proteomes" id="UP000606870">
    <property type="component" value="Unassembled WGS sequence"/>
</dbReference>
<reference evidence="1 2" key="1">
    <citation type="submission" date="2020-08" db="EMBL/GenBank/DDBJ databases">
        <authorList>
            <person name="Liu C."/>
            <person name="Sun Q."/>
        </authorList>
    </citation>
    <scope>NUCLEOTIDE SEQUENCE [LARGE SCALE GENOMIC DNA]</scope>
    <source>
        <strain evidence="1 2">NSJ-59</strain>
    </source>
</reference>
<protein>
    <submittedName>
        <fullName evidence="1">PilN domain-containing protein</fullName>
    </submittedName>
</protein>
<name>A0ABR6VG62_9FIRM</name>
<evidence type="ECO:0000313" key="2">
    <source>
        <dbReference type="Proteomes" id="UP000606870"/>
    </source>
</evidence>
<gene>
    <name evidence="1" type="ORF">H8J70_02750</name>
</gene>
<dbReference type="RefSeq" id="WP_186502337.1">
    <property type="nucleotide sequence ID" value="NZ_JACOGK010000005.1"/>
</dbReference>
<dbReference type="InterPro" id="IPR007813">
    <property type="entry name" value="PilN"/>
</dbReference>
<proteinExistence type="predicted"/>
<evidence type="ECO:0000313" key="1">
    <source>
        <dbReference type="EMBL" id="MBC3536179.1"/>
    </source>
</evidence>
<dbReference type="EMBL" id="JACOGK010000005">
    <property type="protein sequence ID" value="MBC3536179.1"/>
    <property type="molecule type" value="Genomic_DNA"/>
</dbReference>
<dbReference type="Pfam" id="PF05137">
    <property type="entry name" value="PilN"/>
    <property type="match status" value="1"/>
</dbReference>